<sequence length="133" mass="14644">MEVYVRLIASSETFSPDEIFNRLGVRGDNYWCTGELRRGTLLREKDNGLAFNSTAAKDSDLDSHIRSFADLLAGSELKFGEFSRIPGCAVHISCSIYFRDVPPLSFDSDLVGWMEAIGASLDIDLYPLSNAGA</sequence>
<evidence type="ECO:0000313" key="1">
    <source>
        <dbReference type="EMBL" id="QEY65099.1"/>
    </source>
</evidence>
<evidence type="ECO:0000313" key="2">
    <source>
        <dbReference type="Proteomes" id="UP000327179"/>
    </source>
</evidence>
<dbReference type="KEGG" id="plal:FXN65_24685"/>
<protein>
    <submittedName>
        <fullName evidence="1">DUF4279 domain-containing protein</fullName>
    </submittedName>
</protein>
<dbReference type="RefSeq" id="WP_151137355.1">
    <property type="nucleotide sequence ID" value="NZ_CP043311.1"/>
</dbReference>
<organism evidence="1 2">
    <name type="scientific">Metapseudomonas lalkuanensis</name>
    <dbReference type="NCBI Taxonomy" id="2604832"/>
    <lineage>
        <taxon>Bacteria</taxon>
        <taxon>Pseudomonadati</taxon>
        <taxon>Pseudomonadota</taxon>
        <taxon>Gammaproteobacteria</taxon>
        <taxon>Pseudomonadales</taxon>
        <taxon>Pseudomonadaceae</taxon>
        <taxon>Metapseudomonas</taxon>
    </lineage>
</organism>
<gene>
    <name evidence="1" type="ORF">FXN65_24685</name>
</gene>
<reference evidence="1 2" key="1">
    <citation type="submission" date="2019-08" db="EMBL/GenBank/DDBJ databases">
        <title>Whole-genome Sequencing of e-waste polymer degrading bacterium Pseudomonas sp. strain PE08.</title>
        <authorList>
            <person name="Kirdat K."/>
            <person name="Debbarma P."/>
            <person name="Narawade N."/>
            <person name="Suyal D."/>
            <person name="Thorat V."/>
            <person name="Shouche Y."/>
            <person name="Goel R."/>
            <person name="Yadav A."/>
        </authorList>
    </citation>
    <scope>NUCLEOTIDE SEQUENCE [LARGE SCALE GENOMIC DNA]</scope>
    <source>
        <strain evidence="1 2">PE08</strain>
    </source>
</reference>
<keyword evidence="2" id="KW-1185">Reference proteome</keyword>
<dbReference type="Proteomes" id="UP000327179">
    <property type="component" value="Chromosome"/>
</dbReference>
<dbReference type="EMBL" id="CP043311">
    <property type="protein sequence ID" value="QEY65099.1"/>
    <property type="molecule type" value="Genomic_DNA"/>
</dbReference>
<dbReference type="InterPro" id="IPR025459">
    <property type="entry name" value="DUF4279"/>
</dbReference>
<dbReference type="AlphaFoldDB" id="A0A5J6QWH9"/>
<name>A0A5J6QWH9_9GAMM</name>
<dbReference type="Pfam" id="PF14106">
    <property type="entry name" value="DUF4279"/>
    <property type="match status" value="1"/>
</dbReference>
<proteinExistence type="predicted"/>
<accession>A0A5J6QWH9</accession>